<feature type="domain" description="RNA polymerase sigma factor 70 region 4 type 2" evidence="7">
    <location>
        <begin position="125"/>
        <end position="174"/>
    </location>
</feature>
<dbReference type="InterPro" id="IPR013249">
    <property type="entry name" value="RNA_pol_sigma70_r4_t2"/>
</dbReference>
<dbReference type="Proteomes" id="UP000309215">
    <property type="component" value="Unassembled WGS sequence"/>
</dbReference>
<proteinExistence type="inferred from homology"/>
<dbReference type="Pfam" id="PF08281">
    <property type="entry name" value="Sigma70_r4_2"/>
    <property type="match status" value="1"/>
</dbReference>
<protein>
    <submittedName>
        <fullName evidence="8">Sigma-70 family RNA polymerase sigma factor</fullName>
    </submittedName>
</protein>
<dbReference type="InterPro" id="IPR013324">
    <property type="entry name" value="RNA_pol_sigma_r3/r4-like"/>
</dbReference>
<name>A0A4V5PLT5_9BACT</name>
<feature type="region of interest" description="Disordered" evidence="6">
    <location>
        <begin position="94"/>
        <end position="115"/>
    </location>
</feature>
<dbReference type="PANTHER" id="PTHR43133">
    <property type="entry name" value="RNA POLYMERASE ECF-TYPE SIGMA FACTO"/>
    <property type="match status" value="1"/>
</dbReference>
<dbReference type="SUPFAM" id="SSF88946">
    <property type="entry name" value="Sigma2 domain of RNA polymerase sigma factors"/>
    <property type="match status" value="1"/>
</dbReference>
<evidence type="ECO:0000313" key="8">
    <source>
        <dbReference type="EMBL" id="TKC97951.1"/>
    </source>
</evidence>
<dbReference type="RefSeq" id="WP_136935046.1">
    <property type="nucleotide sequence ID" value="NZ_SSMQ01000078.1"/>
</dbReference>
<evidence type="ECO:0000259" key="7">
    <source>
        <dbReference type="Pfam" id="PF08281"/>
    </source>
</evidence>
<keyword evidence="4" id="KW-0238">DNA-binding</keyword>
<keyword evidence="2" id="KW-0805">Transcription regulation</keyword>
<dbReference type="PANTHER" id="PTHR43133:SF8">
    <property type="entry name" value="RNA POLYMERASE SIGMA FACTOR HI_1459-RELATED"/>
    <property type="match status" value="1"/>
</dbReference>
<dbReference type="GO" id="GO:0006352">
    <property type="term" value="P:DNA-templated transcription initiation"/>
    <property type="evidence" value="ECO:0007669"/>
    <property type="project" value="InterPro"/>
</dbReference>
<reference evidence="8 9" key="1">
    <citation type="submission" date="2019-04" db="EMBL/GenBank/DDBJ databases">
        <authorList>
            <person name="Li Y."/>
            <person name="Wang J."/>
        </authorList>
    </citation>
    <scope>NUCLEOTIDE SEQUENCE [LARGE SCALE GENOMIC DNA]</scope>
    <source>
        <strain evidence="8 9">DSM 14668</strain>
    </source>
</reference>
<comment type="caution">
    <text evidence="8">The sequence shown here is derived from an EMBL/GenBank/DDBJ whole genome shotgun (WGS) entry which is preliminary data.</text>
</comment>
<dbReference type="InterPro" id="IPR039425">
    <property type="entry name" value="RNA_pol_sigma-70-like"/>
</dbReference>
<evidence type="ECO:0000256" key="2">
    <source>
        <dbReference type="ARBA" id="ARBA00023015"/>
    </source>
</evidence>
<evidence type="ECO:0000256" key="6">
    <source>
        <dbReference type="SAM" id="MobiDB-lite"/>
    </source>
</evidence>
<dbReference type="NCBIfam" id="TIGR02937">
    <property type="entry name" value="sigma70-ECF"/>
    <property type="match status" value="1"/>
</dbReference>
<keyword evidence="3" id="KW-0731">Sigma factor</keyword>
<dbReference type="CDD" id="cd06171">
    <property type="entry name" value="Sigma70_r4"/>
    <property type="match status" value="1"/>
</dbReference>
<evidence type="ECO:0000256" key="1">
    <source>
        <dbReference type="ARBA" id="ARBA00010641"/>
    </source>
</evidence>
<sequence>MNTKVMAPVEKAPTEDLWTELAKLRPVVARFLESTCGKQAASTDAVDDETQDVMVEGYESLSAYRPESGTLVNWLLGIAANIRKRWRRACGMQEKRFAPTDDNDETPASQPSPERAAILSEACDRVGEALKTMPTEQRAVFSLVVFQGLSHAEVAKELGISEEASRMKFMRARAYIRERVDEVHGTALLILCGRDRRSRVRARWKGRLELSYRAGHAWSALMAAALLGSANAAAPRDVVASAHTAFTRQASMGRAAEPVAEPSEMGGEDPAALDTRASAAEPTQAAPTEQVHERRAPSHGALPNVEVHPSRLTIRWRKSR</sequence>
<dbReference type="AlphaFoldDB" id="A0A4V5PLT5"/>
<gene>
    <name evidence="8" type="ORF">E8A74_43455</name>
</gene>
<keyword evidence="5" id="KW-0804">Transcription</keyword>
<dbReference type="GO" id="GO:0016987">
    <property type="term" value="F:sigma factor activity"/>
    <property type="evidence" value="ECO:0007669"/>
    <property type="project" value="UniProtKB-KW"/>
</dbReference>
<accession>A0A4V5PLT5</accession>
<evidence type="ECO:0000256" key="4">
    <source>
        <dbReference type="ARBA" id="ARBA00023125"/>
    </source>
</evidence>
<dbReference type="InterPro" id="IPR036388">
    <property type="entry name" value="WH-like_DNA-bd_sf"/>
</dbReference>
<organism evidence="8 9">
    <name type="scientific">Polyangium fumosum</name>
    <dbReference type="NCBI Taxonomy" id="889272"/>
    <lineage>
        <taxon>Bacteria</taxon>
        <taxon>Pseudomonadati</taxon>
        <taxon>Myxococcota</taxon>
        <taxon>Polyangia</taxon>
        <taxon>Polyangiales</taxon>
        <taxon>Polyangiaceae</taxon>
        <taxon>Polyangium</taxon>
    </lineage>
</organism>
<dbReference type="InterPro" id="IPR014284">
    <property type="entry name" value="RNA_pol_sigma-70_dom"/>
</dbReference>
<dbReference type="GO" id="GO:0003677">
    <property type="term" value="F:DNA binding"/>
    <property type="evidence" value="ECO:0007669"/>
    <property type="project" value="UniProtKB-KW"/>
</dbReference>
<dbReference type="EMBL" id="SSMQ01000078">
    <property type="protein sequence ID" value="TKC97951.1"/>
    <property type="molecule type" value="Genomic_DNA"/>
</dbReference>
<feature type="region of interest" description="Disordered" evidence="6">
    <location>
        <begin position="249"/>
        <end position="320"/>
    </location>
</feature>
<evidence type="ECO:0000313" key="9">
    <source>
        <dbReference type="Proteomes" id="UP000309215"/>
    </source>
</evidence>
<dbReference type="InterPro" id="IPR013325">
    <property type="entry name" value="RNA_pol_sigma_r2"/>
</dbReference>
<evidence type="ECO:0000256" key="3">
    <source>
        <dbReference type="ARBA" id="ARBA00023082"/>
    </source>
</evidence>
<dbReference type="Gene3D" id="1.10.10.10">
    <property type="entry name" value="Winged helix-like DNA-binding domain superfamily/Winged helix DNA-binding domain"/>
    <property type="match status" value="1"/>
</dbReference>
<dbReference type="OrthoDB" id="9797134at2"/>
<keyword evidence="9" id="KW-1185">Reference proteome</keyword>
<dbReference type="SUPFAM" id="SSF88659">
    <property type="entry name" value="Sigma3 and sigma4 domains of RNA polymerase sigma factors"/>
    <property type="match status" value="1"/>
</dbReference>
<comment type="similarity">
    <text evidence="1">Belongs to the sigma-70 factor family. ECF subfamily.</text>
</comment>
<dbReference type="Gene3D" id="1.10.1740.10">
    <property type="match status" value="1"/>
</dbReference>
<evidence type="ECO:0000256" key="5">
    <source>
        <dbReference type="ARBA" id="ARBA00023163"/>
    </source>
</evidence>